<dbReference type="PANTHER" id="PTHR23074">
    <property type="entry name" value="AAA DOMAIN-CONTAINING"/>
    <property type="match status" value="1"/>
</dbReference>
<evidence type="ECO:0000313" key="8">
    <source>
        <dbReference type="Proteomes" id="UP000075714"/>
    </source>
</evidence>
<dbReference type="FunFam" id="3.40.50.300:FF:001025">
    <property type="entry name" value="ATPase family, AAA domain-containing 2B"/>
    <property type="match status" value="1"/>
</dbReference>
<name>A0A150FZX1_GONPE</name>
<feature type="region of interest" description="Disordered" evidence="5">
    <location>
        <begin position="286"/>
        <end position="312"/>
    </location>
</feature>
<keyword evidence="3" id="KW-0067">ATP-binding</keyword>
<proteinExistence type="inferred from homology"/>
<evidence type="ECO:0000256" key="3">
    <source>
        <dbReference type="ARBA" id="ARBA00022840"/>
    </source>
</evidence>
<comment type="caution">
    <text evidence="7">The sequence shown here is derived from an EMBL/GenBank/DDBJ whole genome shotgun (WGS) entry which is preliminary data.</text>
</comment>
<organism evidence="7 8">
    <name type="scientific">Gonium pectorale</name>
    <name type="common">Green alga</name>
    <dbReference type="NCBI Taxonomy" id="33097"/>
    <lineage>
        <taxon>Eukaryota</taxon>
        <taxon>Viridiplantae</taxon>
        <taxon>Chlorophyta</taxon>
        <taxon>core chlorophytes</taxon>
        <taxon>Chlorophyceae</taxon>
        <taxon>CS clade</taxon>
        <taxon>Chlamydomonadales</taxon>
        <taxon>Volvocaceae</taxon>
        <taxon>Gonium</taxon>
    </lineage>
</organism>
<feature type="domain" description="AAA+ ATPase" evidence="6">
    <location>
        <begin position="102"/>
        <end position="248"/>
    </location>
</feature>
<evidence type="ECO:0000256" key="2">
    <source>
        <dbReference type="ARBA" id="ARBA00022741"/>
    </source>
</evidence>
<dbReference type="InterPro" id="IPR003959">
    <property type="entry name" value="ATPase_AAA_core"/>
</dbReference>
<keyword evidence="8" id="KW-1185">Reference proteome</keyword>
<dbReference type="STRING" id="33097.A0A150FZX1"/>
<dbReference type="Proteomes" id="UP000075714">
    <property type="component" value="Unassembled WGS sequence"/>
</dbReference>
<evidence type="ECO:0000259" key="6">
    <source>
        <dbReference type="SMART" id="SM00382"/>
    </source>
</evidence>
<dbReference type="InterPro" id="IPR003593">
    <property type="entry name" value="AAA+_ATPase"/>
</dbReference>
<dbReference type="OrthoDB" id="545403at2759"/>
<dbReference type="Pfam" id="PF00004">
    <property type="entry name" value="AAA"/>
    <property type="match status" value="1"/>
</dbReference>
<dbReference type="Gene3D" id="3.40.50.300">
    <property type="entry name" value="P-loop containing nucleotide triphosphate hydrolases"/>
    <property type="match status" value="1"/>
</dbReference>
<dbReference type="SUPFAM" id="SSF52540">
    <property type="entry name" value="P-loop containing nucleoside triphosphate hydrolases"/>
    <property type="match status" value="1"/>
</dbReference>
<accession>A0A150FZX1</accession>
<dbReference type="GO" id="GO:0016887">
    <property type="term" value="F:ATP hydrolysis activity"/>
    <property type="evidence" value="ECO:0007669"/>
    <property type="project" value="InterPro"/>
</dbReference>
<feature type="compositionally biased region" description="Low complexity" evidence="5">
    <location>
        <begin position="482"/>
        <end position="508"/>
    </location>
</feature>
<dbReference type="InterPro" id="IPR050304">
    <property type="entry name" value="MT-severing_AAA_ATPase"/>
</dbReference>
<evidence type="ECO:0000256" key="1">
    <source>
        <dbReference type="ARBA" id="ARBA00006914"/>
    </source>
</evidence>
<dbReference type="SMART" id="SM00382">
    <property type="entry name" value="AAA"/>
    <property type="match status" value="1"/>
</dbReference>
<feature type="region of interest" description="Disordered" evidence="5">
    <location>
        <begin position="365"/>
        <end position="426"/>
    </location>
</feature>
<comment type="similarity">
    <text evidence="1">Belongs to the AAA ATPase family.</text>
</comment>
<dbReference type="AlphaFoldDB" id="A0A150FZX1"/>
<sequence length="605" mass="63390">MTLARDAVAGERQTVSLPDDLSALAEAGQASGGRPVQAPTPRIRIDIRGSHLDDDFNVYIRREPRQTTWASISGLTDTKILLQEATVLPTLRPDLFKGIRQPPKALLLFGPPGTGKTMLARAVATESRATFLPITGSNVLSMWYGQSEQNVKALFEKARKRQPSIIFIDEVDSLLGKRSGGGPRDSTPDKRVTNEFLAFIDGIQTQQAGDTRIMVIAATNTPWDLDEAALSREAAMRPLRELWGRRLLEGSAAASCPNTGTNAAASQQRAAHERLVELVARSLASSAGAGEASAPTPCTGGVPAEGTSAAGVPSWTKRRWPLFGFGLGNRYGRSKRQARRELERWKRRHRAAWCDIDAVMQQAEQRMNGRRQATDPHAPMQQPTGAGVDKEDPEATADTPSAPQPEQVAELEPAAPTEADSIPTGSAAASAAAAAVAPATEAAALDEQEPAGDGPCAGPASGDLQPPGRSGESNGGREAGMAGATPQDAAPAAASGRPDSTATPAVAAAAGADGPAAVGASRKRPAEVVAGGEQASVQSLADLLSLPTASVRPIVAEDVEASLRVISCTEMDQTARYTEWDQKYGSGAASGANSGRTSMWMSMYV</sequence>
<gene>
    <name evidence="7" type="ORF">GPECTOR_130g581</name>
</gene>
<keyword evidence="4" id="KW-0175">Coiled coil</keyword>
<dbReference type="GO" id="GO:0005524">
    <property type="term" value="F:ATP binding"/>
    <property type="evidence" value="ECO:0007669"/>
    <property type="project" value="UniProtKB-KW"/>
</dbReference>
<keyword evidence="2" id="KW-0547">Nucleotide-binding</keyword>
<protein>
    <recommendedName>
        <fullName evidence="6">AAA+ ATPase domain-containing protein</fullName>
    </recommendedName>
</protein>
<dbReference type="EMBL" id="LSYV01000130">
    <property type="protein sequence ID" value="KXZ42620.1"/>
    <property type="molecule type" value="Genomic_DNA"/>
</dbReference>
<feature type="region of interest" description="Disordered" evidence="5">
    <location>
        <begin position="440"/>
        <end position="508"/>
    </location>
</feature>
<evidence type="ECO:0000256" key="5">
    <source>
        <dbReference type="SAM" id="MobiDB-lite"/>
    </source>
</evidence>
<evidence type="ECO:0000256" key="4">
    <source>
        <dbReference type="ARBA" id="ARBA00023054"/>
    </source>
</evidence>
<reference evidence="8" key="1">
    <citation type="journal article" date="2016" name="Nat. Commun.">
        <title>The Gonium pectorale genome demonstrates co-option of cell cycle regulation during the evolution of multicellularity.</title>
        <authorList>
            <person name="Hanschen E.R."/>
            <person name="Marriage T.N."/>
            <person name="Ferris P.J."/>
            <person name="Hamaji T."/>
            <person name="Toyoda A."/>
            <person name="Fujiyama A."/>
            <person name="Neme R."/>
            <person name="Noguchi H."/>
            <person name="Minakuchi Y."/>
            <person name="Suzuki M."/>
            <person name="Kawai-Toyooka H."/>
            <person name="Smith D.R."/>
            <person name="Sparks H."/>
            <person name="Anderson J."/>
            <person name="Bakaric R."/>
            <person name="Luria V."/>
            <person name="Karger A."/>
            <person name="Kirschner M.W."/>
            <person name="Durand P.M."/>
            <person name="Michod R.E."/>
            <person name="Nozaki H."/>
            <person name="Olson B.J."/>
        </authorList>
    </citation>
    <scope>NUCLEOTIDE SEQUENCE [LARGE SCALE GENOMIC DNA]</scope>
    <source>
        <strain evidence="8">NIES-2863</strain>
    </source>
</reference>
<dbReference type="InterPro" id="IPR027417">
    <property type="entry name" value="P-loop_NTPase"/>
</dbReference>
<evidence type="ECO:0000313" key="7">
    <source>
        <dbReference type="EMBL" id="KXZ42620.1"/>
    </source>
</evidence>
<dbReference type="PANTHER" id="PTHR23074:SF17">
    <property type="entry name" value="FIDGETIN-LIKE PROTEIN 1"/>
    <property type="match status" value="1"/>
</dbReference>